<accession>A0A9Q8QNJ0</accession>
<dbReference type="Proteomes" id="UP000829364">
    <property type="component" value="Chromosome 7"/>
</dbReference>
<evidence type="ECO:0000256" key="1">
    <source>
        <dbReference type="SAM" id="MobiDB-lite"/>
    </source>
</evidence>
<keyword evidence="3" id="KW-1185">Reference proteome</keyword>
<dbReference type="AlphaFoldDB" id="A0A9Q8QNJ0"/>
<feature type="region of interest" description="Disordered" evidence="1">
    <location>
        <begin position="260"/>
        <end position="285"/>
    </location>
</feature>
<evidence type="ECO:0000313" key="3">
    <source>
        <dbReference type="Proteomes" id="UP000829364"/>
    </source>
</evidence>
<sequence length="668" mass="74036">MHLLDLQTFRLLFTLTAPSSFTPRAPSRSVLNTTTSATSGVNIESLESFPLSRPQMASQTSLLIQNANKTFILTRIRAVFRRVAHLKIHKTKTSAQPKPAKAEPNVMKNVTEDNENDNVARGSDTFCAVDQNSAFILQPIPHSQQKVLGMDHILHACGSGQEERTSNDFNNFDFFGTSSETLNDIDMATGKSTDPRLGRFSEPTHAEPGLPASLADPGPFLVSEPVLQDMCTFGSGDSPPLPFQNLDSYLPTRPPFLSEAATEQAGSGPSGHVSVPESRGSGQRHGDSIMVGNDTLEQLGLGLSRSLTPRTAASRLTAVTAEIARQEEAPPSLPPTEVQPLPDKKVFPRTVHIPNDVDPLVRIYLEQRNNRICEFVGIHERKRNNVAAKRSRVTRLESLGSYERLYYEATAELRFYRLQAVCEGLDGGRWEALTDEQRARWHDYVIREALENKALNLREKRAAQRQNRTKGAARARGTASVKTAAQNAIIRRAEIAADTRMPMNTYLSREVDSWLSQRKHMNTEEVLATLDDDISGDWTNVNQELLDPEKMLELLDPVRETLSTYTGDIQDALIELVSRIETDDTSKPTDEQREELVAAIVAYVELAAAAGDSDAAMRGLLADADAAFEEFAVTKAKDKGCAYKKLSNLFGVKKTQRERQQRQQAKKK</sequence>
<organism evidence="2 3">
    <name type="scientific">Purpureocillium takamizusanense</name>
    <dbReference type="NCBI Taxonomy" id="2060973"/>
    <lineage>
        <taxon>Eukaryota</taxon>
        <taxon>Fungi</taxon>
        <taxon>Dikarya</taxon>
        <taxon>Ascomycota</taxon>
        <taxon>Pezizomycotina</taxon>
        <taxon>Sordariomycetes</taxon>
        <taxon>Hypocreomycetidae</taxon>
        <taxon>Hypocreales</taxon>
        <taxon>Ophiocordycipitaceae</taxon>
        <taxon>Purpureocillium</taxon>
    </lineage>
</organism>
<reference evidence="2" key="1">
    <citation type="submission" date="2021-11" db="EMBL/GenBank/DDBJ databases">
        <title>Purpureocillium_takamizusanense_genome.</title>
        <authorList>
            <person name="Nguyen N.-H."/>
        </authorList>
    </citation>
    <scope>NUCLEOTIDE SEQUENCE</scope>
    <source>
        <strain evidence="2">PT3</strain>
    </source>
</reference>
<gene>
    <name evidence="2" type="ORF">JDV02_007949</name>
</gene>
<evidence type="ECO:0000313" key="2">
    <source>
        <dbReference type="EMBL" id="UNI22021.1"/>
    </source>
</evidence>
<feature type="region of interest" description="Disordered" evidence="1">
    <location>
        <begin position="187"/>
        <end position="213"/>
    </location>
</feature>
<feature type="compositionally biased region" description="Basic and acidic residues" evidence="1">
    <location>
        <begin position="193"/>
        <end position="205"/>
    </location>
</feature>
<dbReference type="EMBL" id="CP086360">
    <property type="protein sequence ID" value="UNI22021.1"/>
    <property type="molecule type" value="Genomic_DNA"/>
</dbReference>
<dbReference type="KEGG" id="ptkz:JDV02_007949"/>
<dbReference type="RefSeq" id="XP_047845502.1">
    <property type="nucleotide sequence ID" value="XM_047989500.1"/>
</dbReference>
<proteinExistence type="predicted"/>
<name>A0A9Q8QNJ0_9HYPO</name>
<dbReference type="GeneID" id="72069897"/>
<dbReference type="OrthoDB" id="4847496at2759"/>
<protein>
    <submittedName>
        <fullName evidence="2">Uncharacterized protein</fullName>
    </submittedName>
</protein>